<proteinExistence type="predicted"/>
<dbReference type="RefSeq" id="WP_146434795.1">
    <property type="nucleotide sequence ID" value="NZ_SJPF01000004.1"/>
</dbReference>
<evidence type="ECO:0000313" key="1">
    <source>
        <dbReference type="EMBL" id="TWT32102.1"/>
    </source>
</evidence>
<sequence>MKPELTWLASSTASHLHVAELLRRGDTIDDTALANATAEPLAALKADLETSQIDVRRFWRHVVPLAAGIENENELVEVITRKIGGGGGPNDNSRIAGRLRDLKLAMQAATPNLTDQLTQRGGPIRQHWEARGPGLLHYFSFLTSGDLLTETATVILVQPCRGGGLRAHLPYNSVRLEAMLYDGEPRLPETVRLAWGLAQLNLDLPIYSELISQDRLPTIAGLAALPPILAAAEYVELTHFNEETVRLACDVWRFPQGKDLDLPGTALTWWNTYQQSKPPWPVALQALDRMIPEI</sequence>
<gene>
    <name evidence="1" type="ORF">Enr8_40280</name>
</gene>
<comment type="caution">
    <text evidence="1">The sequence shown here is derived from an EMBL/GenBank/DDBJ whole genome shotgun (WGS) entry which is preliminary data.</text>
</comment>
<keyword evidence="2" id="KW-1185">Reference proteome</keyword>
<organism evidence="1 2">
    <name type="scientific">Blastopirellula retiformator</name>
    <dbReference type="NCBI Taxonomy" id="2527970"/>
    <lineage>
        <taxon>Bacteria</taxon>
        <taxon>Pseudomonadati</taxon>
        <taxon>Planctomycetota</taxon>
        <taxon>Planctomycetia</taxon>
        <taxon>Pirellulales</taxon>
        <taxon>Pirellulaceae</taxon>
        <taxon>Blastopirellula</taxon>
    </lineage>
</organism>
<reference evidence="1 2" key="1">
    <citation type="submission" date="2019-02" db="EMBL/GenBank/DDBJ databases">
        <title>Deep-cultivation of Planctomycetes and their phenomic and genomic characterization uncovers novel biology.</title>
        <authorList>
            <person name="Wiegand S."/>
            <person name="Jogler M."/>
            <person name="Boedeker C."/>
            <person name="Pinto D."/>
            <person name="Vollmers J."/>
            <person name="Rivas-Marin E."/>
            <person name="Kohn T."/>
            <person name="Peeters S.H."/>
            <person name="Heuer A."/>
            <person name="Rast P."/>
            <person name="Oberbeckmann S."/>
            <person name="Bunk B."/>
            <person name="Jeske O."/>
            <person name="Meyerdierks A."/>
            <person name="Storesund J.E."/>
            <person name="Kallscheuer N."/>
            <person name="Luecker S."/>
            <person name="Lage O.M."/>
            <person name="Pohl T."/>
            <person name="Merkel B.J."/>
            <person name="Hornburger P."/>
            <person name="Mueller R.-W."/>
            <person name="Bruemmer F."/>
            <person name="Labrenz M."/>
            <person name="Spormann A.M."/>
            <person name="Op Den Camp H."/>
            <person name="Overmann J."/>
            <person name="Amann R."/>
            <person name="Jetten M.S.M."/>
            <person name="Mascher T."/>
            <person name="Medema M.H."/>
            <person name="Devos D.P."/>
            <person name="Kaster A.-K."/>
            <person name="Ovreas L."/>
            <person name="Rohde M."/>
            <person name="Galperin M.Y."/>
            <person name="Jogler C."/>
        </authorList>
    </citation>
    <scope>NUCLEOTIDE SEQUENCE [LARGE SCALE GENOMIC DNA]</scope>
    <source>
        <strain evidence="1 2">Enr8</strain>
    </source>
</reference>
<dbReference type="AlphaFoldDB" id="A0A5C5V2Z0"/>
<name>A0A5C5V2Z0_9BACT</name>
<dbReference type="EMBL" id="SJPF01000004">
    <property type="protein sequence ID" value="TWT32102.1"/>
    <property type="molecule type" value="Genomic_DNA"/>
</dbReference>
<evidence type="ECO:0000313" key="2">
    <source>
        <dbReference type="Proteomes" id="UP000318878"/>
    </source>
</evidence>
<dbReference type="OrthoDB" id="282164at2"/>
<protein>
    <submittedName>
        <fullName evidence="1">Uncharacterized protein</fullName>
    </submittedName>
</protein>
<accession>A0A5C5V2Z0</accession>
<dbReference type="Proteomes" id="UP000318878">
    <property type="component" value="Unassembled WGS sequence"/>
</dbReference>